<evidence type="ECO:0000256" key="2">
    <source>
        <dbReference type="ARBA" id="ARBA00023125"/>
    </source>
</evidence>
<dbReference type="SUPFAM" id="SSF46785">
    <property type="entry name" value="Winged helix' DNA-binding domain"/>
    <property type="match status" value="1"/>
</dbReference>
<dbReference type="SMART" id="SM00895">
    <property type="entry name" value="FCD"/>
    <property type="match status" value="1"/>
</dbReference>
<dbReference type="EMBL" id="JBHSFI010000007">
    <property type="protein sequence ID" value="MFC4630880.1"/>
    <property type="molecule type" value="Genomic_DNA"/>
</dbReference>
<dbReference type="PANTHER" id="PTHR43537">
    <property type="entry name" value="TRANSCRIPTIONAL REGULATOR, GNTR FAMILY"/>
    <property type="match status" value="1"/>
</dbReference>
<dbReference type="SMART" id="SM00345">
    <property type="entry name" value="HTH_GNTR"/>
    <property type="match status" value="1"/>
</dbReference>
<name>A0ABV9HND6_9MICO</name>
<dbReference type="InterPro" id="IPR000524">
    <property type="entry name" value="Tscrpt_reg_HTH_GntR"/>
</dbReference>
<dbReference type="Pfam" id="PF00392">
    <property type="entry name" value="GntR"/>
    <property type="match status" value="1"/>
</dbReference>
<keyword evidence="2" id="KW-0238">DNA-binding</keyword>
<dbReference type="PROSITE" id="PS50949">
    <property type="entry name" value="HTH_GNTR"/>
    <property type="match status" value="1"/>
</dbReference>
<dbReference type="SUPFAM" id="SSF48008">
    <property type="entry name" value="GntR ligand-binding domain-like"/>
    <property type="match status" value="1"/>
</dbReference>
<keyword evidence="1" id="KW-0805">Transcription regulation</keyword>
<dbReference type="InterPro" id="IPR036390">
    <property type="entry name" value="WH_DNA-bd_sf"/>
</dbReference>
<accession>A0ABV9HND6</accession>
<keyword evidence="3" id="KW-0804">Transcription</keyword>
<evidence type="ECO:0000256" key="3">
    <source>
        <dbReference type="ARBA" id="ARBA00023163"/>
    </source>
</evidence>
<dbReference type="InterPro" id="IPR008920">
    <property type="entry name" value="TF_FadR/GntR_C"/>
</dbReference>
<dbReference type="Pfam" id="PF07729">
    <property type="entry name" value="FCD"/>
    <property type="match status" value="1"/>
</dbReference>
<dbReference type="Gene3D" id="1.20.120.530">
    <property type="entry name" value="GntR ligand-binding domain-like"/>
    <property type="match status" value="1"/>
</dbReference>
<comment type="caution">
    <text evidence="5">The sequence shown here is derived from an EMBL/GenBank/DDBJ whole genome shotgun (WGS) entry which is preliminary data.</text>
</comment>
<dbReference type="CDD" id="cd07377">
    <property type="entry name" value="WHTH_GntR"/>
    <property type="match status" value="1"/>
</dbReference>
<dbReference type="PANTHER" id="PTHR43537:SF24">
    <property type="entry name" value="GLUCONATE OPERON TRANSCRIPTIONAL REPRESSOR"/>
    <property type="match status" value="1"/>
</dbReference>
<dbReference type="RefSeq" id="WP_377139281.1">
    <property type="nucleotide sequence ID" value="NZ_JBHSFI010000007.1"/>
</dbReference>
<evidence type="ECO:0000313" key="5">
    <source>
        <dbReference type="EMBL" id="MFC4630880.1"/>
    </source>
</evidence>
<evidence type="ECO:0000256" key="1">
    <source>
        <dbReference type="ARBA" id="ARBA00023015"/>
    </source>
</evidence>
<feature type="domain" description="HTH gntR-type" evidence="4">
    <location>
        <begin position="19"/>
        <end position="86"/>
    </location>
</feature>
<proteinExistence type="predicted"/>
<dbReference type="Gene3D" id="1.10.10.10">
    <property type="entry name" value="Winged helix-like DNA-binding domain superfamily/Winged helix DNA-binding domain"/>
    <property type="match status" value="1"/>
</dbReference>
<dbReference type="Proteomes" id="UP001596011">
    <property type="component" value="Unassembled WGS sequence"/>
</dbReference>
<protein>
    <submittedName>
        <fullName evidence="5">GntR family transcriptional regulator</fullName>
    </submittedName>
</protein>
<reference evidence="6" key="1">
    <citation type="journal article" date="2019" name="Int. J. Syst. Evol. Microbiol.">
        <title>The Global Catalogue of Microorganisms (GCM) 10K type strain sequencing project: providing services to taxonomists for standard genome sequencing and annotation.</title>
        <authorList>
            <consortium name="The Broad Institute Genomics Platform"/>
            <consortium name="The Broad Institute Genome Sequencing Center for Infectious Disease"/>
            <person name="Wu L."/>
            <person name="Ma J."/>
        </authorList>
    </citation>
    <scope>NUCLEOTIDE SEQUENCE [LARGE SCALE GENOMIC DNA]</scope>
    <source>
        <strain evidence="6">CCUG 42722</strain>
    </source>
</reference>
<dbReference type="InterPro" id="IPR011711">
    <property type="entry name" value="GntR_C"/>
</dbReference>
<sequence length="249" mass="27130">MTGGDGTASAVETAFAGALSKSQLAYDYLRDRIALHELSPGYRLVLQSIADELAMSVVPVREAIRRLEAEGLVTYERNVGARVAMVDEHGYVDAMQALGVVEGAATGLSARAISAADLQRATEVNDHLRAVLDHFDPHAFTALNRQFHSVLFESCPNKLLLDMVHRGWAQLSGLRDSTFAFVPGRARDSVAEHAHILDLIAGGADPLEVEIAARNHRWATMQAFLDARADRADRADRSVPRPTPLRETP</sequence>
<keyword evidence="6" id="KW-1185">Reference proteome</keyword>
<gene>
    <name evidence="5" type="ORF">ACFO6V_21720</name>
</gene>
<organism evidence="5 6">
    <name type="scientific">Promicromonospora alba</name>
    <dbReference type="NCBI Taxonomy" id="1616110"/>
    <lineage>
        <taxon>Bacteria</taxon>
        <taxon>Bacillati</taxon>
        <taxon>Actinomycetota</taxon>
        <taxon>Actinomycetes</taxon>
        <taxon>Micrococcales</taxon>
        <taxon>Promicromonosporaceae</taxon>
        <taxon>Promicromonospora</taxon>
    </lineage>
</organism>
<evidence type="ECO:0000259" key="4">
    <source>
        <dbReference type="PROSITE" id="PS50949"/>
    </source>
</evidence>
<dbReference type="InterPro" id="IPR036388">
    <property type="entry name" value="WH-like_DNA-bd_sf"/>
</dbReference>
<evidence type="ECO:0000313" key="6">
    <source>
        <dbReference type="Proteomes" id="UP001596011"/>
    </source>
</evidence>